<dbReference type="EMBL" id="BRXS01000003">
    <property type="protein sequence ID" value="GLC25788.1"/>
    <property type="molecule type" value="Genomic_DNA"/>
</dbReference>
<protein>
    <submittedName>
        <fullName evidence="3">Arylesterase</fullName>
    </submittedName>
</protein>
<proteinExistence type="inferred from homology"/>
<dbReference type="PRINTS" id="PR00412">
    <property type="entry name" value="EPOXHYDRLASE"/>
</dbReference>
<dbReference type="InterPro" id="IPR029058">
    <property type="entry name" value="AB_hydrolase_fold"/>
</dbReference>
<dbReference type="InterPro" id="IPR000639">
    <property type="entry name" value="Epox_hydrolase-like"/>
</dbReference>
<evidence type="ECO:0000256" key="1">
    <source>
        <dbReference type="ARBA" id="ARBA00038128"/>
    </source>
</evidence>
<dbReference type="PRINTS" id="PR00111">
    <property type="entry name" value="ABHYDROLASE"/>
</dbReference>
<dbReference type="GO" id="GO:0003824">
    <property type="term" value="F:catalytic activity"/>
    <property type="evidence" value="ECO:0007669"/>
    <property type="project" value="InterPro"/>
</dbReference>
<dbReference type="InterPro" id="IPR000073">
    <property type="entry name" value="AB_hydrolase_1"/>
</dbReference>
<comment type="similarity">
    <text evidence="1">Belongs to the AB hydrolase superfamily. Bacterial non-heme haloperoxidase / perhydrolase family.</text>
</comment>
<organism evidence="3 4">
    <name type="scientific">Roseisolibacter agri</name>
    <dbReference type="NCBI Taxonomy" id="2014610"/>
    <lineage>
        <taxon>Bacteria</taxon>
        <taxon>Pseudomonadati</taxon>
        <taxon>Gemmatimonadota</taxon>
        <taxon>Gemmatimonadia</taxon>
        <taxon>Gemmatimonadales</taxon>
        <taxon>Gemmatimonadaceae</taxon>
        <taxon>Roseisolibacter</taxon>
    </lineage>
</organism>
<accession>A0AA37QFD8</accession>
<dbReference type="Gene3D" id="3.40.50.1820">
    <property type="entry name" value="alpha/beta hydrolase"/>
    <property type="match status" value="1"/>
</dbReference>
<dbReference type="SUPFAM" id="SSF53474">
    <property type="entry name" value="alpha/beta-Hydrolases"/>
    <property type="match status" value="1"/>
</dbReference>
<dbReference type="Pfam" id="PF00561">
    <property type="entry name" value="Abhydrolase_1"/>
    <property type="match status" value="1"/>
</dbReference>
<dbReference type="PANTHER" id="PTHR43433">
    <property type="entry name" value="HYDROLASE, ALPHA/BETA FOLD FAMILY PROTEIN"/>
    <property type="match status" value="1"/>
</dbReference>
<dbReference type="RefSeq" id="WP_284350247.1">
    <property type="nucleotide sequence ID" value="NZ_BRXS01000003.1"/>
</dbReference>
<evidence type="ECO:0000259" key="2">
    <source>
        <dbReference type="Pfam" id="PF00561"/>
    </source>
</evidence>
<reference evidence="3" key="1">
    <citation type="submission" date="2022-08" db="EMBL/GenBank/DDBJ databases">
        <title>Draft genome sequencing of Roseisolibacter agri AW1220.</title>
        <authorList>
            <person name="Tobiishi Y."/>
            <person name="Tonouchi A."/>
        </authorList>
    </citation>
    <scope>NUCLEOTIDE SEQUENCE</scope>
    <source>
        <strain evidence="3">AW1220</strain>
    </source>
</reference>
<comment type="caution">
    <text evidence="3">The sequence shown here is derived from an EMBL/GenBank/DDBJ whole genome shotgun (WGS) entry which is preliminary data.</text>
</comment>
<evidence type="ECO:0000313" key="4">
    <source>
        <dbReference type="Proteomes" id="UP001161325"/>
    </source>
</evidence>
<dbReference type="AlphaFoldDB" id="A0AA37QFD8"/>
<name>A0AA37QFD8_9BACT</name>
<feature type="domain" description="AB hydrolase-1" evidence="2">
    <location>
        <begin position="24"/>
        <end position="253"/>
    </location>
</feature>
<keyword evidence="4" id="KW-1185">Reference proteome</keyword>
<gene>
    <name evidence="3" type="ORF">rosag_23010</name>
</gene>
<dbReference type="PANTHER" id="PTHR43433:SF4">
    <property type="entry name" value="NON-HEME CHLOROPEROXIDASE-RELATED"/>
    <property type="match status" value="1"/>
</dbReference>
<sequence length="273" mass="29423">MPVLTTTAAPTTELYYQDLGEGAPVVLIHGWPLSHRMWESQINALLDAGHRVIAYDRRGFGSSGQPAGGYDYDTFASDLNDLMTTLDLRGATLAGFSMGGGEVARYIGRYGQERVARAMLLGAVPPFLLQTPDNPDGAPKSLFDGMLAGVRKDRVAFLADFFPNFYNADGGSVHPDVIPFSKALAWPASPIGTQQCIVAFGTTDFREDLKRITVPTLVVHGDADRIVPFEISGKKSHAMIAGSRLEVLTGAPHGFAATHAQELSRLMVDFLKA</sequence>
<dbReference type="InterPro" id="IPR050471">
    <property type="entry name" value="AB_hydrolase"/>
</dbReference>
<dbReference type="Proteomes" id="UP001161325">
    <property type="component" value="Unassembled WGS sequence"/>
</dbReference>
<dbReference type="FunFam" id="3.40.50.1820:FF:000205">
    <property type="entry name" value="Non-haem bromoperoxidase BPO-A2"/>
    <property type="match status" value="1"/>
</dbReference>
<evidence type="ECO:0000313" key="3">
    <source>
        <dbReference type="EMBL" id="GLC25788.1"/>
    </source>
</evidence>